<accession>A0A840LDL3</accession>
<dbReference type="RefSeq" id="WP_184302406.1">
    <property type="nucleotide sequence ID" value="NZ_JACHLP010000007.1"/>
</dbReference>
<protein>
    <submittedName>
        <fullName evidence="1">Uncharacterized protein</fullName>
    </submittedName>
</protein>
<dbReference type="AlphaFoldDB" id="A0A840LDL3"/>
<sequence>MSFYPTLAWKSARLAATLAAIDGGGSPGEFWLYSGQWPATPGDVTVEALQVVIVLPNPSGTVSGSTLTLEPNVQGARIGGGQITWGRLVNGAGLVLLDFIAGPGGLVLDSYVGAPGSLVRIKSAVFSE</sequence>
<organism evidence="1 2">
    <name type="scientific">Roseateles oligotrophus</name>
    <dbReference type="NCBI Taxonomy" id="1769250"/>
    <lineage>
        <taxon>Bacteria</taxon>
        <taxon>Pseudomonadati</taxon>
        <taxon>Pseudomonadota</taxon>
        <taxon>Betaproteobacteria</taxon>
        <taxon>Burkholderiales</taxon>
        <taxon>Sphaerotilaceae</taxon>
        <taxon>Roseateles</taxon>
    </lineage>
</organism>
<evidence type="ECO:0000313" key="2">
    <source>
        <dbReference type="Proteomes" id="UP000562027"/>
    </source>
</evidence>
<gene>
    <name evidence="1" type="ORF">HNP55_003581</name>
</gene>
<dbReference type="Proteomes" id="UP000562027">
    <property type="component" value="Unassembled WGS sequence"/>
</dbReference>
<evidence type="ECO:0000313" key="1">
    <source>
        <dbReference type="EMBL" id="MBB4845035.1"/>
    </source>
</evidence>
<dbReference type="EMBL" id="JACHLP010000007">
    <property type="protein sequence ID" value="MBB4845035.1"/>
    <property type="molecule type" value="Genomic_DNA"/>
</dbReference>
<reference evidence="1 2" key="1">
    <citation type="submission" date="2020-08" db="EMBL/GenBank/DDBJ databases">
        <title>Functional genomics of gut bacteria from endangered species of beetles.</title>
        <authorList>
            <person name="Carlos-Shanley C."/>
        </authorList>
    </citation>
    <scope>NUCLEOTIDE SEQUENCE [LARGE SCALE GENOMIC DNA]</scope>
    <source>
        <strain evidence="1 2">S00239</strain>
    </source>
</reference>
<proteinExistence type="predicted"/>
<keyword evidence="2" id="KW-1185">Reference proteome</keyword>
<comment type="caution">
    <text evidence="1">The sequence shown here is derived from an EMBL/GenBank/DDBJ whole genome shotgun (WGS) entry which is preliminary data.</text>
</comment>
<name>A0A840LDL3_9BURK</name>